<dbReference type="Pfam" id="PF01095">
    <property type="entry name" value="Pectinesterase"/>
    <property type="match status" value="1"/>
</dbReference>
<feature type="domain" description="Pectinesterase catalytic" evidence="9">
    <location>
        <begin position="37"/>
        <end position="312"/>
    </location>
</feature>
<keyword evidence="6" id="KW-0378">Hydrolase</keyword>
<dbReference type="EC" id="3.1.1.11" evidence="4"/>
<evidence type="ECO:0000256" key="1">
    <source>
        <dbReference type="ARBA" id="ARBA00004191"/>
    </source>
</evidence>
<keyword evidence="5" id="KW-0134">Cell wall</keyword>
<comment type="similarity">
    <text evidence="3">Belongs to the pectinesterase family.</text>
</comment>
<evidence type="ECO:0000256" key="7">
    <source>
        <dbReference type="ARBA" id="ARBA00023085"/>
    </source>
</evidence>
<evidence type="ECO:0000256" key="4">
    <source>
        <dbReference type="ARBA" id="ARBA00013229"/>
    </source>
</evidence>
<evidence type="ECO:0000256" key="6">
    <source>
        <dbReference type="ARBA" id="ARBA00022801"/>
    </source>
</evidence>
<organism evidence="10 11">
    <name type="scientific">Stylosanthes scabra</name>
    <dbReference type="NCBI Taxonomy" id="79078"/>
    <lineage>
        <taxon>Eukaryota</taxon>
        <taxon>Viridiplantae</taxon>
        <taxon>Streptophyta</taxon>
        <taxon>Embryophyta</taxon>
        <taxon>Tracheophyta</taxon>
        <taxon>Spermatophyta</taxon>
        <taxon>Magnoliopsida</taxon>
        <taxon>eudicotyledons</taxon>
        <taxon>Gunneridae</taxon>
        <taxon>Pentapetalae</taxon>
        <taxon>rosids</taxon>
        <taxon>fabids</taxon>
        <taxon>Fabales</taxon>
        <taxon>Fabaceae</taxon>
        <taxon>Papilionoideae</taxon>
        <taxon>50 kb inversion clade</taxon>
        <taxon>dalbergioids sensu lato</taxon>
        <taxon>Dalbergieae</taxon>
        <taxon>Pterocarpus clade</taxon>
        <taxon>Stylosanthes</taxon>
    </lineage>
</organism>
<evidence type="ECO:0000256" key="8">
    <source>
        <dbReference type="SAM" id="SignalP"/>
    </source>
</evidence>
<dbReference type="Gene3D" id="2.160.20.10">
    <property type="entry name" value="Single-stranded right-handed beta-helix, Pectin lyase-like"/>
    <property type="match status" value="1"/>
</dbReference>
<reference evidence="10 11" key="1">
    <citation type="journal article" date="2023" name="Plants (Basel)">
        <title>Bridging the Gap: Combining Genomics and Transcriptomics Approaches to Understand Stylosanthes scabra, an Orphan Legume from the Brazilian Caatinga.</title>
        <authorList>
            <person name="Ferreira-Neto J.R.C."/>
            <person name="da Silva M.D."/>
            <person name="Binneck E."/>
            <person name="de Melo N.F."/>
            <person name="da Silva R.H."/>
            <person name="de Melo A.L.T.M."/>
            <person name="Pandolfi V."/>
            <person name="Bustamante F.O."/>
            <person name="Brasileiro-Vidal A.C."/>
            <person name="Benko-Iseppon A.M."/>
        </authorList>
    </citation>
    <scope>NUCLEOTIDE SEQUENCE [LARGE SCALE GENOMIC DNA]</scope>
    <source>
        <tissue evidence="10">Leaves</tissue>
    </source>
</reference>
<feature type="signal peptide" evidence="8">
    <location>
        <begin position="1"/>
        <end position="23"/>
    </location>
</feature>
<proteinExistence type="inferred from homology"/>
<sequence length="312" mass="34748">MNFISSLFLFITTISFWIYGAKGINNCGGNNIVNTIVVNQQGGNGVFTKVQDAIDSIQSNNDQWVKIYINPGIYTEKARLPKDKPCVILEGASIHNTVITYDDHLPANPSATFVFDASNVIVKDITFKNSYNVAKLPRKIKERKMQERQIVPAVAASVYGDNNTFYRCGFIGYQDTLFDASGRHYYKECYIEGEVDFIFGYARSYYEQCIMNAIGRDINLPGFVTAHGRGKPEGDPNGGFVFNRCAIIGTGNVNLGRAWGPFARVIFHGTYFGSLITPQGWDAWNGKGQEYKITFAEVNCKGPGRNTNDRVS</sequence>
<dbReference type="PANTHER" id="PTHR31321">
    <property type="entry name" value="ACYL-COA THIOESTER HYDROLASE YBHC-RELATED"/>
    <property type="match status" value="1"/>
</dbReference>
<keyword evidence="7" id="KW-0063">Aspartyl esterase</keyword>
<dbReference type="InterPro" id="IPR011050">
    <property type="entry name" value="Pectin_lyase_fold/virulence"/>
</dbReference>
<evidence type="ECO:0000313" key="11">
    <source>
        <dbReference type="Proteomes" id="UP001341840"/>
    </source>
</evidence>
<accession>A0ABU6UIV8</accession>
<evidence type="ECO:0000256" key="5">
    <source>
        <dbReference type="ARBA" id="ARBA00022512"/>
    </source>
</evidence>
<dbReference type="EMBL" id="JASCZI010121279">
    <property type="protein sequence ID" value="MED6160986.1"/>
    <property type="molecule type" value="Genomic_DNA"/>
</dbReference>
<feature type="chain" id="PRO_5046669181" description="pectinesterase" evidence="8">
    <location>
        <begin position="24"/>
        <end position="312"/>
    </location>
</feature>
<comment type="caution">
    <text evidence="10">The sequence shown here is derived from an EMBL/GenBank/DDBJ whole genome shotgun (WGS) entry which is preliminary data.</text>
</comment>
<dbReference type="InterPro" id="IPR000070">
    <property type="entry name" value="Pectinesterase_cat"/>
</dbReference>
<comment type="pathway">
    <text evidence="2">Glycan metabolism; pectin degradation; 2-dehydro-3-deoxy-D-gluconate from pectin: step 1/5.</text>
</comment>
<keyword evidence="8" id="KW-0732">Signal</keyword>
<evidence type="ECO:0000256" key="2">
    <source>
        <dbReference type="ARBA" id="ARBA00005184"/>
    </source>
</evidence>
<evidence type="ECO:0000313" key="10">
    <source>
        <dbReference type="EMBL" id="MED6160986.1"/>
    </source>
</evidence>
<evidence type="ECO:0000259" key="9">
    <source>
        <dbReference type="Pfam" id="PF01095"/>
    </source>
</evidence>
<keyword evidence="11" id="KW-1185">Reference proteome</keyword>
<dbReference type="SUPFAM" id="SSF51126">
    <property type="entry name" value="Pectin lyase-like"/>
    <property type="match status" value="1"/>
</dbReference>
<dbReference type="Proteomes" id="UP001341840">
    <property type="component" value="Unassembled WGS sequence"/>
</dbReference>
<keyword evidence="5" id="KW-0964">Secreted</keyword>
<protein>
    <recommendedName>
        <fullName evidence="4">pectinesterase</fullName>
        <ecNumber evidence="4">3.1.1.11</ecNumber>
    </recommendedName>
</protein>
<evidence type="ECO:0000256" key="3">
    <source>
        <dbReference type="ARBA" id="ARBA00008891"/>
    </source>
</evidence>
<dbReference type="PANTHER" id="PTHR31321:SF120">
    <property type="entry name" value="PECTINESTERASE 52-RELATED"/>
    <property type="match status" value="1"/>
</dbReference>
<name>A0ABU6UIV8_9FABA</name>
<dbReference type="InterPro" id="IPR012334">
    <property type="entry name" value="Pectin_lyas_fold"/>
</dbReference>
<comment type="subcellular location">
    <subcellularLocation>
        <location evidence="1">Secreted</location>
        <location evidence="1">Cell wall</location>
    </subcellularLocation>
</comment>
<gene>
    <name evidence="10" type="ORF">PIB30_056387</name>
</gene>